<evidence type="ECO:0000259" key="9">
    <source>
        <dbReference type="Pfam" id="PF06750"/>
    </source>
</evidence>
<dbReference type="RefSeq" id="WP_022938434.1">
    <property type="nucleotide sequence ID" value="NZ_CABKRQ010000005.1"/>
</dbReference>
<accession>A0A318KRB7</accession>
<dbReference type="GO" id="GO:0008168">
    <property type="term" value="F:methyltransferase activity"/>
    <property type="evidence" value="ECO:0007669"/>
    <property type="project" value="UniProtKB-KW"/>
</dbReference>
<evidence type="ECO:0000256" key="2">
    <source>
        <dbReference type="ARBA" id="ARBA00005801"/>
    </source>
</evidence>
<feature type="transmembrane region" description="Helical" evidence="7">
    <location>
        <begin position="150"/>
        <end position="169"/>
    </location>
</feature>
<evidence type="ECO:0000259" key="8">
    <source>
        <dbReference type="Pfam" id="PF01478"/>
    </source>
</evidence>
<keyword evidence="6 7" id="KW-0472">Membrane</keyword>
<keyword evidence="5 7" id="KW-1133">Transmembrane helix</keyword>
<evidence type="ECO:0000256" key="3">
    <source>
        <dbReference type="ARBA" id="ARBA00022475"/>
    </source>
</evidence>
<feature type="transmembrane region" description="Helical" evidence="7">
    <location>
        <begin position="97"/>
        <end position="116"/>
    </location>
</feature>
<feature type="transmembrane region" description="Helical" evidence="7">
    <location>
        <begin position="6"/>
        <end position="26"/>
    </location>
</feature>
<gene>
    <name evidence="10" type="ORF">DES51_10345</name>
</gene>
<dbReference type="InterPro" id="IPR050882">
    <property type="entry name" value="Prepilin_peptidase/N-MTase"/>
</dbReference>
<dbReference type="EMBL" id="QJKH01000003">
    <property type="protein sequence ID" value="PXX80454.1"/>
    <property type="molecule type" value="Genomic_DNA"/>
</dbReference>
<evidence type="ECO:0000256" key="6">
    <source>
        <dbReference type="ARBA" id="ARBA00023136"/>
    </source>
</evidence>
<feature type="domain" description="Prepilin peptidase A24 N-terminal" evidence="9">
    <location>
        <begin position="12"/>
        <end position="93"/>
    </location>
</feature>
<dbReference type="PANTHER" id="PTHR30487">
    <property type="entry name" value="TYPE 4 PREPILIN-LIKE PROTEINS LEADER PEPTIDE-PROCESSING ENZYME"/>
    <property type="match status" value="1"/>
</dbReference>
<sequence>MIRFLFYLYIFIFGCVIGSFLNVVIYRVPNKLSVSKGYSFCPACHHRLFPKDLVPVFSWLSLRGKCAYCGAPIAARYPFVELLGGFAFLLSFNRYGISLNFIIHALLLCVMIVISFIDIDTMEIPDGSHFFILALAVGSYLINQPELSSILLGGIVIALPLFLIAWLTHGGIGGGDIKLMAASGLFLGFANTLLAGIIGIIIGGFYAACLMLIKKREGKSYMALGPFLALGISIASLYGPQIIQAYLNLFF</sequence>
<comment type="caution">
    <text evidence="10">The sequence shown here is derived from an EMBL/GenBank/DDBJ whole genome shotgun (WGS) entry which is preliminary data.</text>
</comment>
<dbReference type="GO" id="GO:0032259">
    <property type="term" value="P:methylation"/>
    <property type="evidence" value="ECO:0007669"/>
    <property type="project" value="UniProtKB-KW"/>
</dbReference>
<organism evidence="10 11">
    <name type="scientific">Dielma fastidiosa</name>
    <dbReference type="NCBI Taxonomy" id="1034346"/>
    <lineage>
        <taxon>Bacteria</taxon>
        <taxon>Bacillati</taxon>
        <taxon>Bacillota</taxon>
        <taxon>Erysipelotrichia</taxon>
        <taxon>Erysipelotrichales</taxon>
        <taxon>Erysipelotrichaceae</taxon>
        <taxon>Dielma</taxon>
    </lineage>
</organism>
<evidence type="ECO:0000313" key="10">
    <source>
        <dbReference type="EMBL" id="PXX80454.1"/>
    </source>
</evidence>
<dbReference type="PANTHER" id="PTHR30487:SF0">
    <property type="entry name" value="PREPILIN LEADER PEPTIDASE_N-METHYLTRANSFERASE-RELATED"/>
    <property type="match status" value="1"/>
</dbReference>
<keyword evidence="10" id="KW-0489">Methyltransferase</keyword>
<keyword evidence="10" id="KW-0808">Transferase</keyword>
<dbReference type="PROSITE" id="PS51257">
    <property type="entry name" value="PROKAR_LIPOPROTEIN"/>
    <property type="match status" value="1"/>
</dbReference>
<dbReference type="GO" id="GO:0005886">
    <property type="term" value="C:plasma membrane"/>
    <property type="evidence" value="ECO:0007669"/>
    <property type="project" value="UniProtKB-SubCell"/>
</dbReference>
<reference evidence="10 11" key="1">
    <citation type="submission" date="2018-05" db="EMBL/GenBank/DDBJ databases">
        <title>Genomic Encyclopedia of Type Strains, Phase IV (KMG-IV): sequencing the most valuable type-strain genomes for metagenomic binning, comparative biology and taxonomic classification.</title>
        <authorList>
            <person name="Goeker M."/>
        </authorList>
    </citation>
    <scope>NUCLEOTIDE SEQUENCE [LARGE SCALE GENOMIC DNA]</scope>
    <source>
        <strain evidence="10 11">JC118</strain>
    </source>
</reference>
<feature type="transmembrane region" description="Helical" evidence="7">
    <location>
        <begin position="225"/>
        <end position="247"/>
    </location>
</feature>
<dbReference type="STRING" id="1034346.GCA_000313565_02132"/>
<evidence type="ECO:0000256" key="1">
    <source>
        <dbReference type="ARBA" id="ARBA00004651"/>
    </source>
</evidence>
<dbReference type="Proteomes" id="UP000247612">
    <property type="component" value="Unassembled WGS sequence"/>
</dbReference>
<dbReference type="AlphaFoldDB" id="A0A318KRB7"/>
<dbReference type="OrthoDB" id="9789291at2"/>
<dbReference type="Pfam" id="PF06750">
    <property type="entry name" value="A24_N_bact"/>
    <property type="match status" value="1"/>
</dbReference>
<protein>
    <submittedName>
        <fullName evidence="10">Leader peptidase (Prepilin peptidase)/N-methyltransferase</fullName>
    </submittedName>
</protein>
<dbReference type="GO" id="GO:0006465">
    <property type="term" value="P:signal peptide processing"/>
    <property type="evidence" value="ECO:0007669"/>
    <property type="project" value="TreeGrafter"/>
</dbReference>
<comment type="subcellular location">
    <subcellularLocation>
        <location evidence="1">Cell membrane</location>
        <topology evidence="1">Multi-pass membrane protein</topology>
    </subcellularLocation>
</comment>
<comment type="similarity">
    <text evidence="2">Belongs to the peptidase A24 family.</text>
</comment>
<dbReference type="InterPro" id="IPR010627">
    <property type="entry name" value="Prepilin_pept_A24_N"/>
</dbReference>
<keyword evidence="4 7" id="KW-0812">Transmembrane</keyword>
<dbReference type="GO" id="GO:0004190">
    <property type="term" value="F:aspartic-type endopeptidase activity"/>
    <property type="evidence" value="ECO:0007669"/>
    <property type="project" value="InterPro"/>
</dbReference>
<dbReference type="Pfam" id="PF01478">
    <property type="entry name" value="Peptidase_A24"/>
    <property type="match status" value="1"/>
</dbReference>
<name>A0A318KRB7_9FIRM</name>
<evidence type="ECO:0000256" key="4">
    <source>
        <dbReference type="ARBA" id="ARBA00022692"/>
    </source>
</evidence>
<evidence type="ECO:0000256" key="7">
    <source>
        <dbReference type="SAM" id="Phobius"/>
    </source>
</evidence>
<feature type="transmembrane region" description="Helical" evidence="7">
    <location>
        <begin position="189"/>
        <end position="213"/>
    </location>
</feature>
<feature type="domain" description="Prepilin type IV endopeptidase peptidase" evidence="8">
    <location>
        <begin position="106"/>
        <end position="207"/>
    </location>
</feature>
<keyword evidence="3" id="KW-1003">Cell membrane</keyword>
<keyword evidence="11" id="KW-1185">Reference proteome</keyword>
<evidence type="ECO:0000256" key="5">
    <source>
        <dbReference type="ARBA" id="ARBA00022989"/>
    </source>
</evidence>
<evidence type="ECO:0000313" key="11">
    <source>
        <dbReference type="Proteomes" id="UP000247612"/>
    </source>
</evidence>
<proteinExistence type="inferred from homology"/>
<feature type="transmembrane region" description="Helical" evidence="7">
    <location>
        <begin position="128"/>
        <end position="143"/>
    </location>
</feature>
<dbReference type="InterPro" id="IPR000045">
    <property type="entry name" value="Prepilin_IV_endopep_pep"/>
</dbReference>
<dbReference type="Gene3D" id="1.20.120.1220">
    <property type="match status" value="1"/>
</dbReference>